<dbReference type="Gene3D" id="3.40.50.10210">
    <property type="match status" value="1"/>
</dbReference>
<dbReference type="KEGG" id="dpi:BN4_12799"/>
<dbReference type="InterPro" id="IPR017846">
    <property type="entry name" value="Nict_dMeBzImd_PRibTrfase_bact"/>
</dbReference>
<dbReference type="CDD" id="cd02439">
    <property type="entry name" value="DMB-PRT_CobT"/>
    <property type="match status" value="1"/>
</dbReference>
<dbReference type="HOGENOM" id="CLU_002982_0_0_7"/>
<evidence type="ECO:0000256" key="3">
    <source>
        <dbReference type="ARBA" id="ARBA00011991"/>
    </source>
</evidence>
<dbReference type="InterPro" id="IPR023195">
    <property type="entry name" value="Nict_dMeBzImd_PRibTrfase_N"/>
</dbReference>
<reference evidence="11 12" key="1">
    <citation type="journal article" date="2013" name="PLoS ONE">
        <title>The first genomic and proteomic characterization of a deep-sea sulfate reducer: insights into the piezophilic lifestyle of Desulfovibrio piezophilus.</title>
        <authorList>
            <person name="Pradel N."/>
            <person name="Ji B."/>
            <person name="Gimenez G."/>
            <person name="Talla E."/>
            <person name="Lenoble P."/>
            <person name="Garel M."/>
            <person name="Tamburini C."/>
            <person name="Fourquet P."/>
            <person name="Lebrun R."/>
            <person name="Bertin P."/>
            <person name="Denis Y."/>
            <person name="Pophillat M."/>
            <person name="Barbe V."/>
            <person name="Ollivier B."/>
            <person name="Dolla A."/>
        </authorList>
    </citation>
    <scope>NUCLEOTIDE SEQUENCE [LARGE SCALE GENOMIC DNA]</scope>
    <source>
        <strain evidence="12">DSM 10523 / SB164P1</strain>
    </source>
</reference>
<dbReference type="Gene3D" id="1.10.1610.10">
    <property type="match status" value="1"/>
</dbReference>
<dbReference type="PANTHER" id="PTHR43463:SF1">
    <property type="entry name" value="NICOTINATE-NUCLEOTIDE--DIMETHYLBENZIMIDAZOLE PHOSPHORIBOSYLTRANSFERASE"/>
    <property type="match status" value="1"/>
</dbReference>
<dbReference type="PANTHER" id="PTHR43463">
    <property type="entry name" value="NICOTINATE-NUCLEOTIDE--DIMETHYLBENZIMIDAZOLE PHOSPHORIBOSYLTRANSFERASE"/>
    <property type="match status" value="1"/>
</dbReference>
<comment type="similarity">
    <text evidence="2 10">Belongs to the CobT family.</text>
</comment>
<dbReference type="EC" id="2.4.2.21" evidence="3 10"/>
<dbReference type="NCBIfam" id="NF000996">
    <property type="entry name" value="PRK00105.1"/>
    <property type="match status" value="1"/>
</dbReference>
<dbReference type="InterPro" id="IPR003200">
    <property type="entry name" value="Nict_dMeBzImd_PRibTrfase"/>
</dbReference>
<keyword evidence="5 10" id="KW-0169">Cobalamin biosynthesis</keyword>
<dbReference type="GO" id="GO:0009236">
    <property type="term" value="P:cobalamin biosynthetic process"/>
    <property type="evidence" value="ECO:0007669"/>
    <property type="project" value="UniProtKB-UniRule"/>
</dbReference>
<dbReference type="GO" id="GO:0008939">
    <property type="term" value="F:nicotinate-nucleotide-dimethylbenzimidazole phosphoribosyltransferase activity"/>
    <property type="evidence" value="ECO:0007669"/>
    <property type="project" value="UniProtKB-UniRule"/>
</dbReference>
<dbReference type="SUPFAM" id="SSF52733">
    <property type="entry name" value="Nicotinate mononucleotide:5,6-dimethylbenzimidazole phosphoribosyltransferase (CobT)"/>
    <property type="match status" value="1"/>
</dbReference>
<evidence type="ECO:0000313" key="12">
    <source>
        <dbReference type="Proteomes" id="UP000011724"/>
    </source>
</evidence>
<keyword evidence="12" id="KW-1185">Reference proteome</keyword>
<evidence type="ECO:0000256" key="9">
    <source>
        <dbReference type="ARBA" id="ARBA00047340"/>
    </source>
</evidence>
<dbReference type="Pfam" id="PF02277">
    <property type="entry name" value="DBI_PRT"/>
    <property type="match status" value="1"/>
</dbReference>
<dbReference type="PATRIC" id="fig|879567.3.peg.3005"/>
<keyword evidence="7 10" id="KW-0808">Transferase</keyword>
<evidence type="ECO:0000256" key="2">
    <source>
        <dbReference type="ARBA" id="ARBA00007110"/>
    </source>
</evidence>
<feature type="active site" description="Proton acceptor" evidence="10">
    <location>
        <position position="322"/>
    </location>
</feature>
<evidence type="ECO:0000256" key="7">
    <source>
        <dbReference type="ARBA" id="ARBA00022679"/>
    </source>
</evidence>
<evidence type="ECO:0000313" key="11">
    <source>
        <dbReference type="EMBL" id="CCH50032.1"/>
    </source>
</evidence>
<accession>M1WTZ3</accession>
<dbReference type="NCBIfam" id="TIGR03160">
    <property type="entry name" value="cobT_DBIPRT"/>
    <property type="match status" value="1"/>
</dbReference>
<dbReference type="RefSeq" id="WP_015416074.1">
    <property type="nucleotide sequence ID" value="NC_020409.1"/>
</dbReference>
<dbReference type="EMBL" id="FO203427">
    <property type="protein sequence ID" value="CCH50032.1"/>
    <property type="molecule type" value="Genomic_DNA"/>
</dbReference>
<reference evidence="12" key="2">
    <citation type="journal article" date="2013" name="Stand. Genomic Sci.">
        <title>Complete genome sequence of Desulfocapsa sulfexigens, a marine deltaproteobacterium specialized in disproportionating inorganic sulfur compounds.</title>
        <authorList>
            <person name="Finster K.W."/>
            <person name="Kjeldsen K.U."/>
            <person name="Kube M."/>
            <person name="Reinhardt R."/>
            <person name="Mussmann M."/>
            <person name="Amann R."/>
            <person name="Schreiber L."/>
        </authorList>
    </citation>
    <scope>NUCLEOTIDE SEQUENCE [LARGE SCALE GENOMIC DNA]</scope>
    <source>
        <strain evidence="12">DSM 10523 / SB164P1</strain>
    </source>
</reference>
<comment type="catalytic activity">
    <reaction evidence="9 10">
        <text>5,6-dimethylbenzimidazole + nicotinate beta-D-ribonucleotide = alpha-ribazole 5'-phosphate + nicotinate + H(+)</text>
        <dbReference type="Rhea" id="RHEA:11196"/>
        <dbReference type="ChEBI" id="CHEBI:15378"/>
        <dbReference type="ChEBI" id="CHEBI:15890"/>
        <dbReference type="ChEBI" id="CHEBI:32544"/>
        <dbReference type="ChEBI" id="CHEBI:57502"/>
        <dbReference type="ChEBI" id="CHEBI:57918"/>
        <dbReference type="EC" id="2.4.2.21"/>
    </reaction>
</comment>
<comment type="function">
    <text evidence="10">Catalyzes the synthesis of alpha-ribazole-5'-phosphate from nicotinate mononucleotide (NAMN) and 5,6-dimethylbenzimidazole (DMB).</text>
</comment>
<dbReference type="eggNOG" id="COG2038">
    <property type="taxonomic scope" value="Bacteria"/>
</dbReference>
<evidence type="ECO:0000256" key="5">
    <source>
        <dbReference type="ARBA" id="ARBA00022573"/>
    </source>
</evidence>
<evidence type="ECO:0000256" key="10">
    <source>
        <dbReference type="HAMAP-Rule" id="MF_00230"/>
    </source>
</evidence>
<dbReference type="OrthoDB" id="9781491at2"/>
<dbReference type="UniPathway" id="UPA00061">
    <property type="reaction ID" value="UER00516"/>
</dbReference>
<dbReference type="BioCyc" id="DPIE1322246:BN4_RS14065-MONOMER"/>
<dbReference type="STRING" id="1322246.BN4_12799"/>
<keyword evidence="6 10" id="KW-0328">Glycosyltransferase</keyword>
<sequence length="356" mass="36824">MQKEFDTAVAAIQPVDRSLTDKGQAHLDSLTKPQGSLGRLEDLALQLFLIQEGQALQADPMRIYTVAGDHGVNDEGVSLFPQEVTRQMILNFLGGGAGINVLAKTAGAQLYVVDAGSCGGGYDEHPNLIQAKIAPGTANLAQGPAMTRDQCLQALMLGIDLADRAYADGVKILGTGDMGISNTTPSTALYCAFLGLKPLEVTGPGTGLDSDAVGRKAEVVARGLKVNRSALESGDAVEILAALGGLEIATLAGLILGGAKNRQLVSVDGFISTAAYAAAWKICPAVKDYCIISHASAEPGHAKAVSAMDLDPLLHLGFRLGEGTGAACAMYLVRSAVDMYNNMATFADAGVAEAHD</sequence>
<name>M1WTZ3_PSEP2</name>
<gene>
    <name evidence="10 11" type="primary">cobT</name>
    <name evidence="11" type="ordered locus">BN4_12799</name>
</gene>
<dbReference type="Proteomes" id="UP000011724">
    <property type="component" value="Chromosome"/>
</dbReference>
<dbReference type="HAMAP" id="MF_00230">
    <property type="entry name" value="CobT"/>
    <property type="match status" value="1"/>
</dbReference>
<evidence type="ECO:0000256" key="6">
    <source>
        <dbReference type="ARBA" id="ARBA00022676"/>
    </source>
</evidence>
<dbReference type="AlphaFoldDB" id="M1WTZ3"/>
<protein>
    <recommendedName>
        <fullName evidence="4 10">Nicotinate-nucleotide--dimethylbenzimidazole phosphoribosyltransferase</fullName>
        <shortName evidence="10">NN:DBI PRT</shortName>
        <ecNumber evidence="3 10">2.4.2.21</ecNumber>
    </recommendedName>
    <alternativeName>
        <fullName evidence="8 10">N(1)-alpha-phosphoribosyltransferase</fullName>
    </alternativeName>
</protein>
<evidence type="ECO:0000256" key="8">
    <source>
        <dbReference type="ARBA" id="ARBA00030686"/>
    </source>
</evidence>
<proteinExistence type="inferred from homology"/>
<evidence type="ECO:0000256" key="4">
    <source>
        <dbReference type="ARBA" id="ARBA00015486"/>
    </source>
</evidence>
<comment type="pathway">
    <text evidence="1 10">Nucleoside biosynthesis; alpha-ribazole biosynthesis; alpha-ribazole from 5,6-dimethylbenzimidazole: step 1/2.</text>
</comment>
<evidence type="ECO:0000256" key="1">
    <source>
        <dbReference type="ARBA" id="ARBA00005049"/>
    </source>
</evidence>
<organism evidence="11 12">
    <name type="scientific">Pseudodesulfovibrio piezophilus (strain DSM 21447 / JCM 15486 / C1TLV30)</name>
    <name type="common">Desulfovibrio piezophilus</name>
    <dbReference type="NCBI Taxonomy" id="1322246"/>
    <lineage>
        <taxon>Bacteria</taxon>
        <taxon>Pseudomonadati</taxon>
        <taxon>Thermodesulfobacteriota</taxon>
        <taxon>Desulfovibrionia</taxon>
        <taxon>Desulfovibrionales</taxon>
        <taxon>Desulfovibrionaceae</taxon>
    </lineage>
</organism>
<dbReference type="FunFam" id="3.40.50.10210:FF:000001">
    <property type="entry name" value="Nicotinate-nucleotide--dimethylbenzimidazole phosphoribosyltransferase"/>
    <property type="match status" value="1"/>
</dbReference>
<dbReference type="InterPro" id="IPR036087">
    <property type="entry name" value="Nict_dMeBzImd_PRibTrfase_sf"/>
</dbReference>